<evidence type="ECO:0000313" key="5">
    <source>
        <dbReference type="EMBL" id="HGT37788.1"/>
    </source>
</evidence>
<keyword evidence="1" id="KW-0175">Coiled coil</keyword>
<evidence type="ECO:0000256" key="2">
    <source>
        <dbReference type="SAM" id="MobiDB-lite"/>
    </source>
</evidence>
<keyword evidence="3" id="KW-1133">Transmembrane helix</keyword>
<dbReference type="InterPro" id="IPR036465">
    <property type="entry name" value="vWFA_dom_sf"/>
</dbReference>
<dbReference type="Gene3D" id="3.40.50.410">
    <property type="entry name" value="von Willebrand factor, type A domain"/>
    <property type="match status" value="1"/>
</dbReference>
<dbReference type="SUPFAM" id="SSF53300">
    <property type="entry name" value="vWA-like"/>
    <property type="match status" value="1"/>
</dbReference>
<dbReference type="CDD" id="cd00198">
    <property type="entry name" value="vWFA"/>
    <property type="match status" value="1"/>
</dbReference>
<keyword evidence="3" id="KW-0472">Membrane</keyword>
<feature type="domain" description="VWFA" evidence="4">
    <location>
        <begin position="170"/>
        <end position="314"/>
    </location>
</feature>
<feature type="region of interest" description="Disordered" evidence="2">
    <location>
        <begin position="535"/>
        <end position="557"/>
    </location>
</feature>
<dbReference type="EMBL" id="DSVQ01000003">
    <property type="protein sequence ID" value="HGT37788.1"/>
    <property type="molecule type" value="Genomic_DNA"/>
</dbReference>
<sequence>MFHARSLTLFNTRNVAPLAVSLAIHVVALAALALVRYSVANSQMQLVLDSIFSEERVQEQFEREVDASTEVAETINFVPSSALSSAVAVTGSGGGGVIGADKIDNATTLQEPDFQFRPAPIALPGLGIIGKDLGSGNVSGEPGRVVEGYGAALSQITQELMRLMRQEKILVCWLFDASESMEDDRREIRDNFHKVYEELGLVTKSDEKLRLTEEPILTSVFTFNKTVAELTAKPTSDVSLIRQSIDKIVKDESGEERFCEAVSAVIQKYGKFAAGQKRKLVIVIMSDESGDDGHLVEESIDRCKRANASVYFLGRYAVFGFPYAIMTWKDPKYGLTHWLRINRGPETAQPECLQFDGLHHRWDAYSSGFGPYAQVRLCRETGGIYFLLPGEEDNLTGRGSHEQRKFDLLDMKEYLPDLSPMATYVKERDSSKFRNGLWNVINKLNPYIDKELEMREDWFPHDPQAFAREGAINFQRAVRALRLLNEAIVYLDGLAPLRDSERSQRWRAHYDLIHAQLYAYRVRLFQYILALDQHQKNKPQPKDPKSNVWHAKRNPKMLPPDELQVKQAGVDLKELEEQEKKARQEFQAIIVNHPNTPWARLAQAELRTGFGVTMVEGYRDPRYDLVGKDIKLPNP</sequence>
<dbReference type="AlphaFoldDB" id="A0A7C4QNW7"/>
<evidence type="ECO:0000259" key="4">
    <source>
        <dbReference type="PROSITE" id="PS50234"/>
    </source>
</evidence>
<feature type="transmembrane region" description="Helical" evidence="3">
    <location>
        <begin position="15"/>
        <end position="35"/>
    </location>
</feature>
<feature type="coiled-coil region" evidence="1">
    <location>
        <begin position="565"/>
        <end position="592"/>
    </location>
</feature>
<gene>
    <name evidence="5" type="ORF">ENS64_00745</name>
</gene>
<reference evidence="5" key="1">
    <citation type="journal article" date="2020" name="mSystems">
        <title>Genome- and Community-Level Interaction Insights into Carbon Utilization and Element Cycling Functions of Hydrothermarchaeota in Hydrothermal Sediment.</title>
        <authorList>
            <person name="Zhou Z."/>
            <person name="Liu Y."/>
            <person name="Xu W."/>
            <person name="Pan J."/>
            <person name="Luo Z.H."/>
            <person name="Li M."/>
        </authorList>
    </citation>
    <scope>NUCLEOTIDE SEQUENCE [LARGE SCALE GENOMIC DNA]</scope>
    <source>
        <strain evidence="5">SpSt-508</strain>
    </source>
</reference>
<accession>A0A7C4QNW7</accession>
<keyword evidence="3" id="KW-0812">Transmembrane</keyword>
<comment type="caution">
    <text evidence="5">The sequence shown here is derived from an EMBL/GenBank/DDBJ whole genome shotgun (WGS) entry which is preliminary data.</text>
</comment>
<evidence type="ECO:0000256" key="3">
    <source>
        <dbReference type="SAM" id="Phobius"/>
    </source>
</evidence>
<organism evidence="5">
    <name type="scientific">Schlesneria paludicola</name>
    <dbReference type="NCBI Taxonomy" id="360056"/>
    <lineage>
        <taxon>Bacteria</taxon>
        <taxon>Pseudomonadati</taxon>
        <taxon>Planctomycetota</taxon>
        <taxon>Planctomycetia</taxon>
        <taxon>Planctomycetales</taxon>
        <taxon>Planctomycetaceae</taxon>
        <taxon>Schlesneria</taxon>
    </lineage>
</organism>
<dbReference type="InterPro" id="IPR002035">
    <property type="entry name" value="VWF_A"/>
</dbReference>
<name>A0A7C4QNW7_9PLAN</name>
<evidence type="ECO:0000256" key="1">
    <source>
        <dbReference type="SAM" id="Coils"/>
    </source>
</evidence>
<protein>
    <submittedName>
        <fullName evidence="5">VWA domain-containing protein</fullName>
    </submittedName>
</protein>
<proteinExistence type="predicted"/>
<dbReference type="PROSITE" id="PS50234">
    <property type="entry name" value="VWFA"/>
    <property type="match status" value="1"/>
</dbReference>